<evidence type="ECO:0000256" key="2">
    <source>
        <dbReference type="ARBA" id="ARBA00006991"/>
    </source>
</evidence>
<dbReference type="Proteomes" id="UP000053676">
    <property type="component" value="Unassembled WGS sequence"/>
</dbReference>
<evidence type="ECO:0000256" key="5">
    <source>
        <dbReference type="ARBA" id="ARBA00022771"/>
    </source>
</evidence>
<sequence length="393" mass="43908">NKKHLDLIFEANGKRIAQTNRLLVAAFSPRLEEALLKAPTGVATLEFDPTATGITEETLLQVLDYIQTGSCRSSPQLLHAAEFLGCAALKENKKHLDLIFEANGKRIAQTNRLLVAAFSPRLEEALLKAPTGVATLEFDPTTTGCSVDSDKDEESATILQGSSAEDITAQAADDYDSIYEEYVMGPRRGRRNTARITRNKYQPLVLGGSSMISLREGQHDVTVPAVTMSFLQENERKTTAVDSFGYGLPEIVGASDVTVPLIVGDQRAMMEKPFKCPYCDHRSKEKGGLEKHIRSIHTLEAPYKCKYCNQSFKVQSNMVRHIRAHTGEKPYACKKCGVSYADKKNMDAHIFREHLRMRELECTAPGCSARFWRHDRFAFHCLKRHGTVPQFLQ</sequence>
<dbReference type="FunFam" id="3.30.160.60:FF:000065">
    <property type="entry name" value="B-cell CLL/lymphoma 6, member B"/>
    <property type="match status" value="1"/>
</dbReference>
<dbReference type="STRING" id="51031.W2TW08"/>
<dbReference type="GO" id="GO:0000978">
    <property type="term" value="F:RNA polymerase II cis-regulatory region sequence-specific DNA binding"/>
    <property type="evidence" value="ECO:0007669"/>
    <property type="project" value="TreeGrafter"/>
</dbReference>
<dbReference type="GO" id="GO:0005634">
    <property type="term" value="C:nucleus"/>
    <property type="evidence" value="ECO:0007669"/>
    <property type="project" value="UniProtKB-SubCell"/>
</dbReference>
<feature type="domain" description="C2H2-type" evidence="12">
    <location>
        <begin position="331"/>
        <end position="359"/>
    </location>
</feature>
<dbReference type="CDD" id="cd18186">
    <property type="entry name" value="BTB_POZ_ZBTB_KLHL-like"/>
    <property type="match status" value="1"/>
</dbReference>
<comment type="subcellular location">
    <subcellularLocation>
        <location evidence="1">Nucleus</location>
    </subcellularLocation>
</comment>
<keyword evidence="4" id="KW-0677">Repeat</keyword>
<evidence type="ECO:0000259" key="12">
    <source>
        <dbReference type="PROSITE" id="PS50157"/>
    </source>
</evidence>
<feature type="domain" description="C2H2-type" evidence="12">
    <location>
        <begin position="274"/>
        <end position="302"/>
    </location>
</feature>
<dbReference type="InterPro" id="IPR008598">
    <property type="entry name" value="Di19_Zn-bd"/>
</dbReference>
<dbReference type="FunFam" id="3.30.160.60:FF:000075">
    <property type="entry name" value="Putative zinc finger protein 536"/>
    <property type="match status" value="1"/>
</dbReference>
<keyword evidence="10" id="KW-0539">Nucleus</keyword>
<keyword evidence="9" id="KW-0804">Transcription</keyword>
<proteinExistence type="inferred from homology"/>
<dbReference type="Gene3D" id="3.30.710.10">
    <property type="entry name" value="Potassium Channel Kv1.1, Chain A"/>
    <property type="match status" value="1"/>
</dbReference>
<dbReference type="InterPro" id="IPR036236">
    <property type="entry name" value="Znf_C2H2_sf"/>
</dbReference>
<organism evidence="13 14">
    <name type="scientific">Necator americanus</name>
    <name type="common">Human hookworm</name>
    <dbReference type="NCBI Taxonomy" id="51031"/>
    <lineage>
        <taxon>Eukaryota</taxon>
        <taxon>Metazoa</taxon>
        <taxon>Ecdysozoa</taxon>
        <taxon>Nematoda</taxon>
        <taxon>Chromadorea</taxon>
        <taxon>Rhabditida</taxon>
        <taxon>Rhabditina</taxon>
        <taxon>Rhabditomorpha</taxon>
        <taxon>Strongyloidea</taxon>
        <taxon>Ancylostomatidae</taxon>
        <taxon>Bunostominae</taxon>
        <taxon>Necator</taxon>
    </lineage>
</organism>
<dbReference type="OrthoDB" id="5844319at2759"/>
<dbReference type="OMA" id="LEAPYKC"/>
<evidence type="ECO:0000256" key="3">
    <source>
        <dbReference type="ARBA" id="ARBA00022723"/>
    </source>
</evidence>
<comment type="similarity">
    <text evidence="2">Belongs to the krueppel C2H2-type zinc-finger protein family.</text>
</comment>
<evidence type="ECO:0000313" key="13">
    <source>
        <dbReference type="EMBL" id="ETN85839.1"/>
    </source>
</evidence>
<dbReference type="InterPro" id="IPR011333">
    <property type="entry name" value="SKP1/BTB/POZ_sf"/>
</dbReference>
<keyword evidence="8" id="KW-0238">DNA-binding</keyword>
<dbReference type="PROSITE" id="PS00028">
    <property type="entry name" value="ZINC_FINGER_C2H2_1"/>
    <property type="match status" value="2"/>
</dbReference>
<keyword evidence="5 11" id="KW-0863">Zinc-finger</keyword>
<evidence type="ECO:0000256" key="8">
    <source>
        <dbReference type="ARBA" id="ARBA00023125"/>
    </source>
</evidence>
<dbReference type="AlphaFoldDB" id="W2TW08"/>
<dbReference type="SUPFAM" id="SSF57667">
    <property type="entry name" value="beta-beta-alpha zinc fingers"/>
    <property type="match status" value="2"/>
</dbReference>
<evidence type="ECO:0000256" key="4">
    <source>
        <dbReference type="ARBA" id="ARBA00022737"/>
    </source>
</evidence>
<feature type="non-terminal residue" evidence="13">
    <location>
        <position position="1"/>
    </location>
</feature>
<dbReference type="PROSITE" id="PS50157">
    <property type="entry name" value="ZINC_FINGER_C2H2_2"/>
    <property type="match status" value="3"/>
</dbReference>
<dbReference type="InterPro" id="IPR013087">
    <property type="entry name" value="Znf_C2H2_type"/>
</dbReference>
<dbReference type="KEGG" id="nai:NECAME_16615"/>
<reference evidence="14" key="1">
    <citation type="journal article" date="2014" name="Nat. Genet.">
        <title>Genome of the human hookworm Necator americanus.</title>
        <authorList>
            <person name="Tang Y.T."/>
            <person name="Gao X."/>
            <person name="Rosa B.A."/>
            <person name="Abubucker S."/>
            <person name="Hallsworth-Pepin K."/>
            <person name="Martin J."/>
            <person name="Tyagi R."/>
            <person name="Heizer E."/>
            <person name="Zhang X."/>
            <person name="Bhonagiri-Palsikar V."/>
            <person name="Minx P."/>
            <person name="Warren W.C."/>
            <person name="Wang Q."/>
            <person name="Zhan B."/>
            <person name="Hotez P.J."/>
            <person name="Sternberg P.W."/>
            <person name="Dougall A."/>
            <person name="Gaze S.T."/>
            <person name="Mulvenna J."/>
            <person name="Sotillo J."/>
            <person name="Ranganathan S."/>
            <person name="Rabelo E.M."/>
            <person name="Wilson R.K."/>
            <person name="Felgner P.L."/>
            <person name="Bethony J."/>
            <person name="Hawdon J.M."/>
            <person name="Gasser R.B."/>
            <person name="Loukas A."/>
            <person name="Mitreva M."/>
        </authorList>
    </citation>
    <scope>NUCLEOTIDE SEQUENCE [LARGE SCALE GENOMIC DNA]</scope>
</reference>
<dbReference type="Gene3D" id="3.30.160.60">
    <property type="entry name" value="Classic Zinc Finger"/>
    <property type="match status" value="3"/>
</dbReference>
<dbReference type="PANTHER" id="PTHR24388">
    <property type="entry name" value="ZINC FINGER PROTEIN"/>
    <property type="match status" value="1"/>
</dbReference>
<evidence type="ECO:0000256" key="10">
    <source>
        <dbReference type="ARBA" id="ARBA00023242"/>
    </source>
</evidence>
<keyword evidence="14" id="KW-1185">Reference proteome</keyword>
<evidence type="ECO:0000256" key="1">
    <source>
        <dbReference type="ARBA" id="ARBA00004123"/>
    </source>
</evidence>
<dbReference type="EMBL" id="KI657658">
    <property type="protein sequence ID" value="ETN85839.1"/>
    <property type="molecule type" value="Genomic_DNA"/>
</dbReference>
<feature type="domain" description="C2H2-type" evidence="12">
    <location>
        <begin position="303"/>
        <end position="330"/>
    </location>
</feature>
<evidence type="ECO:0000256" key="9">
    <source>
        <dbReference type="ARBA" id="ARBA00023163"/>
    </source>
</evidence>
<dbReference type="PANTHER" id="PTHR24388:SF54">
    <property type="entry name" value="PROTEIN ESCARGOT"/>
    <property type="match status" value="1"/>
</dbReference>
<dbReference type="GO" id="GO:0008270">
    <property type="term" value="F:zinc ion binding"/>
    <property type="evidence" value="ECO:0007669"/>
    <property type="project" value="UniProtKB-KW"/>
</dbReference>
<evidence type="ECO:0000256" key="6">
    <source>
        <dbReference type="ARBA" id="ARBA00022833"/>
    </source>
</evidence>
<keyword evidence="3" id="KW-0479">Metal-binding</keyword>
<gene>
    <name evidence="13" type="ORF">NECAME_16615</name>
</gene>
<evidence type="ECO:0000256" key="11">
    <source>
        <dbReference type="PROSITE-ProRule" id="PRU00042"/>
    </source>
</evidence>
<dbReference type="InterPro" id="IPR050527">
    <property type="entry name" value="Snail/Krueppel_Znf"/>
</dbReference>
<accession>W2TW08</accession>
<dbReference type="GO" id="GO:0000981">
    <property type="term" value="F:DNA-binding transcription factor activity, RNA polymerase II-specific"/>
    <property type="evidence" value="ECO:0007669"/>
    <property type="project" value="TreeGrafter"/>
</dbReference>
<keyword evidence="6" id="KW-0862">Zinc</keyword>
<protein>
    <submittedName>
        <fullName evidence="13">Zinc finger, C2H2 type</fullName>
    </submittedName>
</protein>
<dbReference type="FunFam" id="3.30.160.60:FF:002343">
    <property type="entry name" value="Zinc finger protein 33A"/>
    <property type="match status" value="1"/>
</dbReference>
<keyword evidence="7" id="KW-0805">Transcription regulation</keyword>
<evidence type="ECO:0000256" key="7">
    <source>
        <dbReference type="ARBA" id="ARBA00023015"/>
    </source>
</evidence>
<dbReference type="Pfam" id="PF00096">
    <property type="entry name" value="zf-C2H2"/>
    <property type="match status" value="1"/>
</dbReference>
<dbReference type="SMART" id="SM00355">
    <property type="entry name" value="ZnF_C2H2"/>
    <property type="match status" value="4"/>
</dbReference>
<name>W2TW08_NECAM</name>
<dbReference type="Pfam" id="PF05605">
    <property type="entry name" value="zf-Di19"/>
    <property type="match status" value="1"/>
</dbReference>
<evidence type="ECO:0000313" key="14">
    <source>
        <dbReference type="Proteomes" id="UP000053676"/>
    </source>
</evidence>